<dbReference type="InterPro" id="IPR007110">
    <property type="entry name" value="Ig-like_dom"/>
</dbReference>
<dbReference type="Proteomes" id="UP000237246">
    <property type="component" value="Unassembled WGS sequence"/>
</dbReference>
<dbReference type="GO" id="GO:0007005">
    <property type="term" value="P:mitochondrion organization"/>
    <property type="evidence" value="ECO:0007669"/>
    <property type="project" value="InterPro"/>
</dbReference>
<feature type="domain" description="Ig-like" evidence="3">
    <location>
        <begin position="210"/>
        <end position="306"/>
    </location>
</feature>
<dbReference type="SUPFAM" id="SSF48726">
    <property type="entry name" value="Immunoglobulin"/>
    <property type="match status" value="2"/>
</dbReference>
<keyword evidence="5" id="KW-1185">Reference proteome</keyword>
<dbReference type="InterPro" id="IPR036179">
    <property type="entry name" value="Ig-like_dom_sf"/>
</dbReference>
<evidence type="ECO:0000256" key="2">
    <source>
        <dbReference type="SAM" id="MobiDB-lite"/>
    </source>
</evidence>
<dbReference type="InterPro" id="IPR010625">
    <property type="entry name" value="CHCH"/>
</dbReference>
<dbReference type="SMART" id="SM00409">
    <property type="entry name" value="IG"/>
    <property type="match status" value="2"/>
</dbReference>
<dbReference type="PANTHER" id="PTHR13523">
    <property type="entry name" value="COILED-COIL-HELIX-COILED-COIL-HELIX DOMAIN CONTAINING 2/NUR77"/>
    <property type="match status" value="1"/>
</dbReference>
<sequence>MASTAAGVAVGSAVGHVVGSALTGAFGGSSEPPRAAVPAQEPGQPPAVQPQSPYGPCHYEMKQFLECATNQRDLTLCEGFNEALKQCKYSNGSETLKSQVVLVTVGEPVSMECPFHKYNGTSNLFYEILWSHRNESRRVLQFRMTRSNQSCVYDSKGHFSGVLDFGRSVSFLNISAVLMNDTGPYLCYVKIGNSNPTKKVIHLLVRGQEPWAAPGDLSYSAPQGSKVTLDCDFPTNLTGNFTDLFWLHKRDQSPPRLIAWHLTSSFQVENGSIGSRFQSSLDLENHRSCLTITGLEEKDGGWYLCQRGLGELSGWQRGRGTNLTVK</sequence>
<dbReference type="PROSITE" id="PS50835">
    <property type="entry name" value="IG_LIKE"/>
    <property type="match status" value="2"/>
</dbReference>
<dbReference type="SMART" id="SM00406">
    <property type="entry name" value="IGv"/>
    <property type="match status" value="2"/>
</dbReference>
<reference evidence="4 5" key="1">
    <citation type="submission" date="2018-01" db="EMBL/GenBank/DDBJ databases">
        <title>Comparison of the Chinese Bamboo Partridge and Red Junglefowl genome sequences highlights the importance of demography in genome evolution.</title>
        <authorList>
            <person name="Tiley G.P."/>
            <person name="Kimball R.T."/>
            <person name="Braun E.L."/>
            <person name="Burleigh J.G."/>
        </authorList>
    </citation>
    <scope>NUCLEOTIDE SEQUENCE [LARGE SCALE GENOMIC DNA]</scope>
    <source>
        <strain evidence="4">RTK389</strain>
        <tissue evidence="4">Blood</tissue>
    </source>
</reference>
<name>A0A2P4SUL8_BAMTH</name>
<dbReference type="InterPro" id="IPR055304">
    <property type="entry name" value="CHCHD2/10-like"/>
</dbReference>
<accession>A0A2P4SUL8</accession>
<dbReference type="InterPro" id="IPR013106">
    <property type="entry name" value="Ig_V-set"/>
</dbReference>
<dbReference type="EMBL" id="PPHD01022237">
    <property type="protein sequence ID" value="POI27791.1"/>
    <property type="molecule type" value="Genomic_DNA"/>
</dbReference>
<feature type="domain" description="Ig-like" evidence="3">
    <location>
        <begin position="106"/>
        <end position="201"/>
    </location>
</feature>
<comment type="caution">
    <text evidence="4">The sequence shown here is derived from an EMBL/GenBank/DDBJ whole genome shotgun (WGS) entry which is preliminary data.</text>
</comment>
<dbReference type="GO" id="GO:0005634">
    <property type="term" value="C:nucleus"/>
    <property type="evidence" value="ECO:0007669"/>
    <property type="project" value="TreeGrafter"/>
</dbReference>
<protein>
    <recommendedName>
        <fullName evidence="3">Ig-like domain-containing protein</fullName>
    </recommendedName>
</protein>
<dbReference type="PANTHER" id="PTHR13523:SF4">
    <property type="entry name" value="COILED-COIL-HELIX-COILED-COIL-HELIX DOMAIN-CONTAINING PROTEIN 10, MITOCHONDRIAL"/>
    <property type="match status" value="1"/>
</dbReference>
<dbReference type="InterPro" id="IPR003599">
    <property type="entry name" value="Ig_sub"/>
</dbReference>
<dbReference type="Gene3D" id="2.60.40.10">
    <property type="entry name" value="Immunoglobulins"/>
    <property type="match status" value="2"/>
</dbReference>
<dbReference type="PROSITE" id="PS51808">
    <property type="entry name" value="CHCH"/>
    <property type="match status" value="1"/>
</dbReference>
<evidence type="ECO:0000259" key="3">
    <source>
        <dbReference type="PROSITE" id="PS50835"/>
    </source>
</evidence>
<evidence type="ECO:0000313" key="4">
    <source>
        <dbReference type="EMBL" id="POI27791.1"/>
    </source>
</evidence>
<evidence type="ECO:0000313" key="5">
    <source>
        <dbReference type="Proteomes" id="UP000237246"/>
    </source>
</evidence>
<feature type="region of interest" description="Disordered" evidence="2">
    <location>
        <begin position="25"/>
        <end position="52"/>
    </location>
</feature>
<dbReference type="GO" id="GO:0005739">
    <property type="term" value="C:mitochondrion"/>
    <property type="evidence" value="ECO:0007669"/>
    <property type="project" value="TreeGrafter"/>
</dbReference>
<proteinExistence type="predicted"/>
<keyword evidence="1" id="KW-1015">Disulfide bond</keyword>
<gene>
    <name evidence="4" type="ORF">CIB84_008459</name>
</gene>
<dbReference type="AlphaFoldDB" id="A0A2P4SUL8"/>
<evidence type="ECO:0000256" key="1">
    <source>
        <dbReference type="ARBA" id="ARBA00023157"/>
    </source>
</evidence>
<dbReference type="CDD" id="cd00099">
    <property type="entry name" value="IgV"/>
    <property type="match status" value="1"/>
</dbReference>
<feature type="non-terminal residue" evidence="4">
    <location>
        <position position="326"/>
    </location>
</feature>
<dbReference type="Pfam" id="PF06747">
    <property type="entry name" value="CHCH"/>
    <property type="match status" value="1"/>
</dbReference>
<dbReference type="InterPro" id="IPR013783">
    <property type="entry name" value="Ig-like_fold"/>
</dbReference>
<dbReference type="OrthoDB" id="1106148at2759"/>
<dbReference type="Pfam" id="PF07686">
    <property type="entry name" value="V-set"/>
    <property type="match status" value="2"/>
</dbReference>
<organism evidence="4 5">
    <name type="scientific">Bambusicola thoracicus</name>
    <name type="common">Chinese bamboo-partridge</name>
    <name type="synonym">Perdix thoracica</name>
    <dbReference type="NCBI Taxonomy" id="9083"/>
    <lineage>
        <taxon>Eukaryota</taxon>
        <taxon>Metazoa</taxon>
        <taxon>Chordata</taxon>
        <taxon>Craniata</taxon>
        <taxon>Vertebrata</taxon>
        <taxon>Euteleostomi</taxon>
        <taxon>Archelosauria</taxon>
        <taxon>Archosauria</taxon>
        <taxon>Dinosauria</taxon>
        <taxon>Saurischia</taxon>
        <taxon>Theropoda</taxon>
        <taxon>Coelurosauria</taxon>
        <taxon>Aves</taxon>
        <taxon>Neognathae</taxon>
        <taxon>Galloanserae</taxon>
        <taxon>Galliformes</taxon>
        <taxon>Phasianidae</taxon>
        <taxon>Perdicinae</taxon>
        <taxon>Bambusicola</taxon>
    </lineage>
</organism>